<evidence type="ECO:0000256" key="1">
    <source>
        <dbReference type="SAM" id="MobiDB-lite"/>
    </source>
</evidence>
<dbReference type="Proteomes" id="UP001230504">
    <property type="component" value="Unassembled WGS sequence"/>
</dbReference>
<name>A0AAD8QAJ5_9PEZI</name>
<dbReference type="AlphaFoldDB" id="A0AAD8QAJ5"/>
<keyword evidence="3" id="KW-1185">Reference proteome</keyword>
<feature type="compositionally biased region" description="Basic and acidic residues" evidence="1">
    <location>
        <begin position="187"/>
        <end position="199"/>
    </location>
</feature>
<dbReference type="RefSeq" id="XP_060418565.1">
    <property type="nucleotide sequence ID" value="XM_060559804.1"/>
</dbReference>
<comment type="caution">
    <text evidence="2">The sequence shown here is derived from an EMBL/GenBank/DDBJ whole genome shotgun (WGS) entry which is preliminary data.</text>
</comment>
<protein>
    <submittedName>
        <fullName evidence="2">Uncharacterized protein</fullName>
    </submittedName>
</protein>
<feature type="region of interest" description="Disordered" evidence="1">
    <location>
        <begin position="174"/>
        <end position="199"/>
    </location>
</feature>
<organism evidence="2 3">
    <name type="scientific">Colletotrichum navitas</name>
    <dbReference type="NCBI Taxonomy" id="681940"/>
    <lineage>
        <taxon>Eukaryota</taxon>
        <taxon>Fungi</taxon>
        <taxon>Dikarya</taxon>
        <taxon>Ascomycota</taxon>
        <taxon>Pezizomycotina</taxon>
        <taxon>Sordariomycetes</taxon>
        <taxon>Hypocreomycetidae</taxon>
        <taxon>Glomerellales</taxon>
        <taxon>Glomerellaceae</taxon>
        <taxon>Colletotrichum</taxon>
        <taxon>Colletotrichum graminicola species complex</taxon>
    </lineage>
</organism>
<dbReference type="EMBL" id="JAHLJV010000007">
    <property type="protein sequence ID" value="KAK1597793.1"/>
    <property type="molecule type" value="Genomic_DNA"/>
</dbReference>
<reference evidence="2" key="1">
    <citation type="submission" date="2021-06" db="EMBL/GenBank/DDBJ databases">
        <title>Comparative genomics, transcriptomics and evolutionary studies reveal genomic signatures of adaptation to plant cell wall in hemibiotrophic fungi.</title>
        <authorList>
            <consortium name="DOE Joint Genome Institute"/>
            <person name="Baroncelli R."/>
            <person name="Diaz J.F."/>
            <person name="Benocci T."/>
            <person name="Peng M."/>
            <person name="Battaglia E."/>
            <person name="Haridas S."/>
            <person name="Andreopoulos W."/>
            <person name="Labutti K."/>
            <person name="Pangilinan J."/>
            <person name="Floch G.L."/>
            <person name="Makela M.R."/>
            <person name="Henrissat B."/>
            <person name="Grigoriev I.V."/>
            <person name="Crouch J.A."/>
            <person name="De Vries R.P."/>
            <person name="Sukno S.A."/>
            <person name="Thon M.R."/>
        </authorList>
    </citation>
    <scope>NUCLEOTIDE SEQUENCE</scope>
    <source>
        <strain evidence="2">CBS 125086</strain>
    </source>
</reference>
<accession>A0AAD8QAJ5</accession>
<dbReference type="GeneID" id="85444044"/>
<sequence>MPATSCLCLVFRGHCRRTGYTPLGCSASKSSSSETTASEPALYCSALAGSWYLVLTSPILCRAGNHEGVPFLLTAVRNTGMADFQATSSWVMRDAPDKIQNRQSTASLFNVREHVRSIPRSIRGTGLLAEGVGQPRVVALPYGPHGAHCWMQWRQKDCHMQVYVDLACESRTPRTKFGSKTGKSVGRKGEGDRENGIGR</sequence>
<evidence type="ECO:0000313" key="3">
    <source>
        <dbReference type="Proteomes" id="UP001230504"/>
    </source>
</evidence>
<evidence type="ECO:0000313" key="2">
    <source>
        <dbReference type="EMBL" id="KAK1597793.1"/>
    </source>
</evidence>
<proteinExistence type="predicted"/>
<gene>
    <name evidence="2" type="ORF">LY79DRAFT_576582</name>
</gene>